<dbReference type="EMBL" id="JASAOG010000119">
    <property type="protein sequence ID" value="KAK0050017.1"/>
    <property type="molecule type" value="Genomic_DNA"/>
</dbReference>
<reference evidence="1" key="2">
    <citation type="submission" date="2023-04" db="EMBL/GenBank/DDBJ databases">
        <authorList>
            <person name="Bu L."/>
            <person name="Lu L."/>
            <person name="Laidemitt M.R."/>
            <person name="Zhang S.M."/>
            <person name="Mutuku M."/>
            <person name="Mkoji G."/>
            <person name="Steinauer M."/>
            <person name="Loker E.S."/>
        </authorList>
    </citation>
    <scope>NUCLEOTIDE SEQUENCE</scope>
    <source>
        <strain evidence="1">KasaAsao</strain>
        <tissue evidence="1">Whole Snail</tissue>
    </source>
</reference>
<protein>
    <submittedName>
        <fullName evidence="1">Uncharacterized protein</fullName>
    </submittedName>
</protein>
<gene>
    <name evidence="1" type="ORF">Bpfe_020568</name>
</gene>
<evidence type="ECO:0000313" key="1">
    <source>
        <dbReference type="EMBL" id="KAK0050017.1"/>
    </source>
</evidence>
<accession>A0AAD8B9D3</accession>
<reference evidence="1" key="1">
    <citation type="journal article" date="2023" name="PLoS Negl. Trop. Dis.">
        <title>A genome sequence for Biomphalaria pfeifferi, the major vector snail for the human-infecting parasite Schistosoma mansoni.</title>
        <authorList>
            <person name="Bu L."/>
            <person name="Lu L."/>
            <person name="Laidemitt M.R."/>
            <person name="Zhang S.M."/>
            <person name="Mutuku M."/>
            <person name="Mkoji G."/>
            <person name="Steinauer M."/>
            <person name="Loker E.S."/>
        </authorList>
    </citation>
    <scope>NUCLEOTIDE SEQUENCE</scope>
    <source>
        <strain evidence="1">KasaAsao</strain>
    </source>
</reference>
<comment type="caution">
    <text evidence="1">The sequence shown here is derived from an EMBL/GenBank/DDBJ whole genome shotgun (WGS) entry which is preliminary data.</text>
</comment>
<name>A0AAD8B9D3_BIOPF</name>
<dbReference type="Proteomes" id="UP001233172">
    <property type="component" value="Unassembled WGS sequence"/>
</dbReference>
<sequence length="88" mass="9813">MSIYFRYASVRNSRFVYFIQASFSYQQHSIPCQLATQLYSAILSSPDKPCHLSPSTIRSFQAIVASPAIMSSVVNLPFPAIRPSPTLL</sequence>
<evidence type="ECO:0000313" key="2">
    <source>
        <dbReference type="Proteomes" id="UP001233172"/>
    </source>
</evidence>
<organism evidence="1 2">
    <name type="scientific">Biomphalaria pfeifferi</name>
    <name type="common">Bloodfluke planorb</name>
    <name type="synonym">Freshwater snail</name>
    <dbReference type="NCBI Taxonomy" id="112525"/>
    <lineage>
        <taxon>Eukaryota</taxon>
        <taxon>Metazoa</taxon>
        <taxon>Spiralia</taxon>
        <taxon>Lophotrochozoa</taxon>
        <taxon>Mollusca</taxon>
        <taxon>Gastropoda</taxon>
        <taxon>Heterobranchia</taxon>
        <taxon>Euthyneura</taxon>
        <taxon>Panpulmonata</taxon>
        <taxon>Hygrophila</taxon>
        <taxon>Lymnaeoidea</taxon>
        <taxon>Planorbidae</taxon>
        <taxon>Biomphalaria</taxon>
    </lineage>
</organism>
<keyword evidence="2" id="KW-1185">Reference proteome</keyword>
<proteinExistence type="predicted"/>
<dbReference type="AlphaFoldDB" id="A0AAD8B9D3"/>